<feature type="compositionally biased region" description="Pro residues" evidence="1">
    <location>
        <begin position="41"/>
        <end position="50"/>
    </location>
</feature>
<evidence type="ECO:0000256" key="1">
    <source>
        <dbReference type="SAM" id="MobiDB-lite"/>
    </source>
</evidence>
<proteinExistence type="predicted"/>
<dbReference type="Proteomes" id="UP001432062">
    <property type="component" value="Chromosome"/>
</dbReference>
<keyword evidence="2" id="KW-0472">Membrane</keyword>
<feature type="compositionally biased region" description="Low complexity" evidence="1">
    <location>
        <begin position="88"/>
        <end position="122"/>
    </location>
</feature>
<dbReference type="RefSeq" id="WP_329405834.1">
    <property type="nucleotide sequence ID" value="NZ_CP109441.1"/>
</dbReference>
<keyword evidence="2" id="KW-0812">Transmembrane</keyword>
<name>A0ABZ1YJE7_9NOCA</name>
<evidence type="ECO:0000313" key="3">
    <source>
        <dbReference type="EMBL" id="WUV43347.1"/>
    </source>
</evidence>
<reference evidence="3" key="1">
    <citation type="submission" date="2022-10" db="EMBL/GenBank/DDBJ databases">
        <title>The complete genomes of actinobacterial strains from the NBC collection.</title>
        <authorList>
            <person name="Joergensen T.S."/>
            <person name="Alvarez Arevalo M."/>
            <person name="Sterndorff E.B."/>
            <person name="Faurdal D."/>
            <person name="Vuksanovic O."/>
            <person name="Mourched A.-S."/>
            <person name="Charusanti P."/>
            <person name="Shaw S."/>
            <person name="Blin K."/>
            <person name="Weber T."/>
        </authorList>
    </citation>
    <scope>NUCLEOTIDE SEQUENCE</scope>
    <source>
        <strain evidence="3">NBC_01482</strain>
    </source>
</reference>
<keyword evidence="2" id="KW-1133">Transmembrane helix</keyword>
<accession>A0ABZ1YJE7</accession>
<protein>
    <recommendedName>
        <fullName evidence="5">DUF2510 domain-containing protein</fullName>
    </recommendedName>
</protein>
<feature type="region of interest" description="Disordered" evidence="1">
    <location>
        <begin position="83"/>
        <end position="123"/>
    </location>
</feature>
<keyword evidence="4" id="KW-1185">Reference proteome</keyword>
<evidence type="ECO:0000313" key="4">
    <source>
        <dbReference type="Proteomes" id="UP001432062"/>
    </source>
</evidence>
<feature type="region of interest" description="Disordered" evidence="1">
    <location>
        <begin position="1"/>
        <end position="50"/>
    </location>
</feature>
<gene>
    <name evidence="3" type="ORF">OG563_29470</name>
</gene>
<evidence type="ECO:0000256" key="2">
    <source>
        <dbReference type="SAM" id="Phobius"/>
    </source>
</evidence>
<dbReference type="EMBL" id="CP109441">
    <property type="protein sequence ID" value="WUV43347.1"/>
    <property type="molecule type" value="Genomic_DNA"/>
</dbReference>
<evidence type="ECO:0008006" key="5">
    <source>
        <dbReference type="Google" id="ProtNLM"/>
    </source>
</evidence>
<sequence length="270" mass="28917">MNYPYGYGEQPRQDPASWGQPVDYPAQQGWAQTGYPMGYPSAPPPGPPPPKSKTGVIVAVVLGLVAVLAVVGVGLVAITARDNDQPQASDATATVVPATSAPRTSTPRTTTTTPRPGRPSSGKLTYNDFAGDWNFKFDSVELHADWVEGRDHANCRDFEVDGKLSGLGCEYAAEMVYRAEGGGLKITQFVIAMSSESQATAALGKFTDEDLHLRPGTYIDNFVTGKWRDGTEKEFVVVTVATANAAVAADTVKKYLQYRHADTLGALAFR</sequence>
<organism evidence="3 4">
    <name type="scientific">Nocardia vinacea</name>
    <dbReference type="NCBI Taxonomy" id="96468"/>
    <lineage>
        <taxon>Bacteria</taxon>
        <taxon>Bacillati</taxon>
        <taxon>Actinomycetota</taxon>
        <taxon>Actinomycetes</taxon>
        <taxon>Mycobacteriales</taxon>
        <taxon>Nocardiaceae</taxon>
        <taxon>Nocardia</taxon>
    </lineage>
</organism>
<feature type="transmembrane region" description="Helical" evidence="2">
    <location>
        <begin position="56"/>
        <end position="78"/>
    </location>
</feature>